<comment type="caution">
    <text evidence="2">The sequence shown here is derived from an EMBL/GenBank/DDBJ whole genome shotgun (WGS) entry which is preliminary data.</text>
</comment>
<evidence type="ECO:0000313" key="3">
    <source>
        <dbReference type="Proteomes" id="UP000634476"/>
    </source>
</evidence>
<dbReference type="RefSeq" id="WP_203875753.1">
    <property type="nucleotide sequence ID" value="NZ_BOOK01000023.1"/>
</dbReference>
<reference evidence="2" key="1">
    <citation type="submission" date="2021-01" db="EMBL/GenBank/DDBJ databases">
        <title>Whole genome shotgun sequence of Planobispora takensis NBRC 109077.</title>
        <authorList>
            <person name="Komaki H."/>
            <person name="Tamura T."/>
        </authorList>
    </citation>
    <scope>NUCLEOTIDE SEQUENCE</scope>
    <source>
        <strain evidence="2">NBRC 109077</strain>
    </source>
</reference>
<keyword evidence="1" id="KW-0732">Signal</keyword>
<evidence type="ECO:0008006" key="4">
    <source>
        <dbReference type="Google" id="ProtNLM"/>
    </source>
</evidence>
<dbReference type="EMBL" id="BOOK01000023">
    <property type="protein sequence ID" value="GII01373.1"/>
    <property type="molecule type" value="Genomic_DNA"/>
</dbReference>
<proteinExistence type="predicted"/>
<evidence type="ECO:0000256" key="1">
    <source>
        <dbReference type="SAM" id="SignalP"/>
    </source>
</evidence>
<name>A0A8J3WUC7_9ACTN</name>
<dbReference type="Proteomes" id="UP000634476">
    <property type="component" value="Unassembled WGS sequence"/>
</dbReference>
<dbReference type="AlphaFoldDB" id="A0A8J3WUC7"/>
<evidence type="ECO:0000313" key="2">
    <source>
        <dbReference type="EMBL" id="GII01373.1"/>
    </source>
</evidence>
<sequence>MTIRTLVAATGAFTLLFSGTTALLSGTASAYPIQGAPELTHNPLYKKGRLPEVSCKAVKGTTEASAKKYITKIFSCLDTAWKKTWDDFTPAEVSINKTVESELCSGLKIAGSFAVPCYGGIQVQLRSDWIKAKSDLAVLLQLTRAYSRRVQGHTGISETWWALPNSGIEAETDEQTHRFYLQADCLTGVSMKALGRSAKDWKPLLDAETPPEYDRFDWDGKPANRLYWFKKGYASGGPGACNTWKAASAKVA</sequence>
<organism evidence="2 3">
    <name type="scientific">Planobispora takensis</name>
    <dbReference type="NCBI Taxonomy" id="1367882"/>
    <lineage>
        <taxon>Bacteria</taxon>
        <taxon>Bacillati</taxon>
        <taxon>Actinomycetota</taxon>
        <taxon>Actinomycetes</taxon>
        <taxon>Streptosporangiales</taxon>
        <taxon>Streptosporangiaceae</taxon>
        <taxon>Planobispora</taxon>
    </lineage>
</organism>
<protein>
    <recommendedName>
        <fullName evidence="4">Metalloprotease</fullName>
    </recommendedName>
</protein>
<feature type="chain" id="PRO_5035191583" description="Metalloprotease" evidence="1">
    <location>
        <begin position="31"/>
        <end position="252"/>
    </location>
</feature>
<gene>
    <name evidence="2" type="ORF">Pta02_33810</name>
</gene>
<accession>A0A8J3WUC7</accession>
<feature type="signal peptide" evidence="1">
    <location>
        <begin position="1"/>
        <end position="30"/>
    </location>
</feature>
<keyword evidence="3" id="KW-1185">Reference proteome</keyword>